<sequence>MARAQYTSVAQWFWPRTEAGWHKLRKPDITATSAATLFGVSPYQTIFDMFHRMRGTVEVVIEESERMKWGKRLQDSIARGICDDNGWEIVDTHPYLYARSLIYPGMGASPDVVIRDPKRPELGLGGLEIKNVDLFVARDDWSEEEAPAHIEFQAQHQMAVCGFKWNVIAGLVGGNSVKQYVRFRDDEVIKELALRCADMHARVAANNPPPPDYLKDYETLRTVYRHAEPAKTFDIDHPDSNSGLEAKRVADLIAAKYDADIKLKLAKEDATRASAELLDYIKDTETVFGGGWKLSATTTFLEACTIERKATSFRNLRVSKPKQKAK</sequence>
<dbReference type="Pfam" id="PF09588">
    <property type="entry name" value="YqaJ"/>
    <property type="match status" value="1"/>
</dbReference>
<keyword evidence="3" id="KW-1185">Reference proteome</keyword>
<dbReference type="RefSeq" id="WP_151677349.1">
    <property type="nucleotide sequence ID" value="NZ_WBWA01000003.1"/>
</dbReference>
<dbReference type="InterPro" id="IPR011335">
    <property type="entry name" value="Restrct_endonuc-II-like"/>
</dbReference>
<name>A0A833CPC4_9HYPH</name>
<reference evidence="2 3" key="1">
    <citation type="submission" date="2019-09" db="EMBL/GenBank/DDBJ databases">
        <title>Taxonomic organization of the family Brucellaceae based on a phylogenomic approach.</title>
        <authorList>
            <person name="Leclercq S."/>
            <person name="Cloeckaert A."/>
            <person name="Zygmunt M.S."/>
        </authorList>
    </citation>
    <scope>NUCLEOTIDE SEQUENCE [LARGE SCALE GENOMIC DNA]</scope>
    <source>
        <strain evidence="2 3">LMG 18957</strain>
    </source>
</reference>
<comment type="caution">
    <text evidence="2">The sequence shown here is derived from an EMBL/GenBank/DDBJ whole genome shotgun (WGS) entry which is preliminary data.</text>
</comment>
<organism evidence="2 3">
    <name type="scientific">Brucella tritici</name>
    <dbReference type="NCBI Taxonomy" id="94626"/>
    <lineage>
        <taxon>Bacteria</taxon>
        <taxon>Pseudomonadati</taxon>
        <taxon>Pseudomonadota</taxon>
        <taxon>Alphaproteobacteria</taxon>
        <taxon>Hyphomicrobiales</taxon>
        <taxon>Brucellaceae</taxon>
        <taxon>Brucella/Ochrobactrum group</taxon>
        <taxon>Brucella</taxon>
    </lineage>
</organism>
<dbReference type="InterPro" id="IPR011604">
    <property type="entry name" value="PDDEXK-like_dom_sf"/>
</dbReference>
<evidence type="ECO:0000313" key="2">
    <source>
        <dbReference type="EMBL" id="KAB2666567.1"/>
    </source>
</evidence>
<dbReference type="SUPFAM" id="SSF52980">
    <property type="entry name" value="Restriction endonuclease-like"/>
    <property type="match status" value="1"/>
</dbReference>
<protein>
    <recommendedName>
        <fullName evidence="1">YqaJ viral recombinase domain-containing protein</fullName>
    </recommendedName>
</protein>
<evidence type="ECO:0000313" key="3">
    <source>
        <dbReference type="Proteomes" id="UP000430843"/>
    </source>
</evidence>
<evidence type="ECO:0000259" key="1">
    <source>
        <dbReference type="Pfam" id="PF09588"/>
    </source>
</evidence>
<dbReference type="AlphaFoldDB" id="A0A833CPC4"/>
<accession>A0A833CPC4</accession>
<dbReference type="Proteomes" id="UP000430843">
    <property type="component" value="Unassembled WGS sequence"/>
</dbReference>
<proteinExistence type="predicted"/>
<dbReference type="EMBL" id="WBWA01000003">
    <property type="protein sequence ID" value="KAB2666567.1"/>
    <property type="molecule type" value="Genomic_DNA"/>
</dbReference>
<dbReference type="Gene3D" id="3.90.320.10">
    <property type="match status" value="1"/>
</dbReference>
<dbReference type="InterPro" id="IPR019080">
    <property type="entry name" value="YqaJ_viral_recombinase"/>
</dbReference>
<feature type="domain" description="YqaJ viral recombinase" evidence="1">
    <location>
        <begin position="21"/>
        <end position="163"/>
    </location>
</feature>
<gene>
    <name evidence="2" type="ORF">F9K91_05130</name>
</gene>